<name>A0ABV5XTW8_ARTRM</name>
<protein>
    <submittedName>
        <fullName evidence="2">Uncharacterized protein</fullName>
    </submittedName>
</protein>
<evidence type="ECO:0000313" key="2">
    <source>
        <dbReference type="EMBL" id="MFB9818127.1"/>
    </source>
</evidence>
<comment type="caution">
    <text evidence="2">The sequence shown here is derived from an EMBL/GenBank/DDBJ whole genome shotgun (WGS) entry which is preliminary data.</text>
</comment>
<feature type="chain" id="PRO_5046594337" evidence="1">
    <location>
        <begin position="21"/>
        <end position="91"/>
    </location>
</feature>
<proteinExistence type="predicted"/>
<keyword evidence="3" id="KW-1185">Reference proteome</keyword>
<dbReference type="RefSeq" id="WP_234754122.1">
    <property type="nucleotide sequence ID" value="NZ_BAAAWN010000001.1"/>
</dbReference>
<sequence length="91" mass="9451">MVPVLAAVAVVLLGAAGASGVDQMANARVTNPASVHIPAVTADGEPPLRHIVMLSLAEGSLPGGYPYDEPREERYDENVHETLHIGQATPA</sequence>
<gene>
    <name evidence="2" type="ORF">ACFFP1_01275</name>
</gene>
<keyword evidence="1" id="KW-0732">Signal</keyword>
<dbReference type="EMBL" id="JBHMBC010000002">
    <property type="protein sequence ID" value="MFB9818127.1"/>
    <property type="molecule type" value="Genomic_DNA"/>
</dbReference>
<evidence type="ECO:0000256" key="1">
    <source>
        <dbReference type="SAM" id="SignalP"/>
    </source>
</evidence>
<dbReference type="Proteomes" id="UP001589702">
    <property type="component" value="Unassembled WGS sequence"/>
</dbReference>
<organism evidence="2 3">
    <name type="scientific">Arthrobacter ramosus</name>
    <dbReference type="NCBI Taxonomy" id="1672"/>
    <lineage>
        <taxon>Bacteria</taxon>
        <taxon>Bacillati</taxon>
        <taxon>Actinomycetota</taxon>
        <taxon>Actinomycetes</taxon>
        <taxon>Micrococcales</taxon>
        <taxon>Micrococcaceae</taxon>
        <taxon>Arthrobacter</taxon>
    </lineage>
</organism>
<accession>A0ABV5XTW8</accession>
<reference evidence="2 3" key="1">
    <citation type="submission" date="2024-09" db="EMBL/GenBank/DDBJ databases">
        <authorList>
            <person name="Sun Q."/>
            <person name="Mori K."/>
        </authorList>
    </citation>
    <scope>NUCLEOTIDE SEQUENCE [LARGE SCALE GENOMIC DNA]</scope>
    <source>
        <strain evidence="2 3">JCM 1334</strain>
    </source>
</reference>
<evidence type="ECO:0000313" key="3">
    <source>
        <dbReference type="Proteomes" id="UP001589702"/>
    </source>
</evidence>
<feature type="signal peptide" evidence="1">
    <location>
        <begin position="1"/>
        <end position="20"/>
    </location>
</feature>